<keyword evidence="3" id="KW-0966">Cell projection</keyword>
<gene>
    <name evidence="3" type="primary">flgB</name>
    <name evidence="3" type="ORF">N5A92_21405</name>
</gene>
<name>A0ABT2LSR9_9HYPH</name>
<keyword evidence="3" id="KW-0282">Flagellum</keyword>
<protein>
    <submittedName>
        <fullName evidence="3">Flagellar basal body rod protein FlgB</fullName>
    </submittedName>
</protein>
<dbReference type="NCBIfam" id="NF004653">
    <property type="entry name" value="PRK06003.1"/>
    <property type="match status" value="1"/>
</dbReference>
<comment type="caution">
    <text evidence="3">The sequence shown here is derived from an EMBL/GenBank/DDBJ whole genome shotgun (WGS) entry which is preliminary data.</text>
</comment>
<keyword evidence="3" id="KW-0969">Cilium</keyword>
<evidence type="ECO:0000259" key="2">
    <source>
        <dbReference type="Pfam" id="PF00460"/>
    </source>
</evidence>
<dbReference type="Pfam" id="PF00460">
    <property type="entry name" value="Flg_bb_rod"/>
    <property type="match status" value="1"/>
</dbReference>
<organism evidence="3 4">
    <name type="scientific">Chelativorans salis</name>
    <dbReference type="NCBI Taxonomy" id="2978478"/>
    <lineage>
        <taxon>Bacteria</taxon>
        <taxon>Pseudomonadati</taxon>
        <taxon>Pseudomonadota</taxon>
        <taxon>Alphaproteobacteria</taxon>
        <taxon>Hyphomicrobiales</taxon>
        <taxon>Phyllobacteriaceae</taxon>
        <taxon>Chelativorans</taxon>
    </lineage>
</organism>
<dbReference type="EMBL" id="JAOCZP010000008">
    <property type="protein sequence ID" value="MCT7377580.1"/>
    <property type="molecule type" value="Genomic_DNA"/>
</dbReference>
<sequence length="125" mass="13826">MQPVNLFDLATQQARWLSVRQAAVAGNIANINTPGYKTIDVEPFENVLTNSRVAMQATHAVHQKTGATAASFALNEQEDPKLLPSENSVVLEEELVKSGEIRRAFELNTAIVKAFHRMMTMTTRS</sequence>
<evidence type="ECO:0000313" key="3">
    <source>
        <dbReference type="EMBL" id="MCT7377580.1"/>
    </source>
</evidence>
<reference evidence="3 4" key="1">
    <citation type="submission" date="2022-09" db="EMBL/GenBank/DDBJ databases">
        <title>Chelativorans salina sp. nov., a novel slightly halophilic bacterium isolated from a saline lake sediment enrichment.</title>
        <authorList>
            <person name="Gao L."/>
            <person name="Fang B.-Z."/>
            <person name="Li W.-J."/>
        </authorList>
    </citation>
    <scope>NUCLEOTIDE SEQUENCE [LARGE SCALE GENOMIC DNA]</scope>
    <source>
        <strain evidence="3 4">EGI FJ00035</strain>
    </source>
</reference>
<evidence type="ECO:0000313" key="4">
    <source>
        <dbReference type="Proteomes" id="UP001320831"/>
    </source>
</evidence>
<feature type="domain" description="Flagellar basal body rod protein N-terminal" evidence="2">
    <location>
        <begin position="18"/>
        <end position="37"/>
    </location>
</feature>
<accession>A0ABT2LSR9</accession>
<dbReference type="RefSeq" id="WP_260906158.1">
    <property type="nucleotide sequence ID" value="NZ_JAOCZP010000008.1"/>
</dbReference>
<proteinExistence type="predicted"/>
<keyword evidence="4" id="KW-1185">Reference proteome</keyword>
<evidence type="ECO:0000256" key="1">
    <source>
        <dbReference type="ARBA" id="ARBA00004117"/>
    </source>
</evidence>
<dbReference type="Proteomes" id="UP001320831">
    <property type="component" value="Unassembled WGS sequence"/>
</dbReference>
<dbReference type="InterPro" id="IPR001444">
    <property type="entry name" value="Flag_bb_rod_N"/>
</dbReference>
<comment type="subcellular location">
    <subcellularLocation>
        <location evidence="1">Bacterial flagellum basal body</location>
    </subcellularLocation>
</comment>